<comment type="similarity">
    <text evidence="5 18">Belongs to the RNR ribonuclease family.</text>
</comment>
<dbReference type="SUPFAM" id="SSF50249">
    <property type="entry name" value="Nucleic acid-binding proteins"/>
    <property type="match status" value="3"/>
</dbReference>
<keyword evidence="11" id="KW-0378">Hydrolase</keyword>
<dbReference type="GO" id="GO:0008859">
    <property type="term" value="F:exoribonuclease II activity"/>
    <property type="evidence" value="ECO:0007669"/>
    <property type="project" value="UniProtKB-EC"/>
</dbReference>
<feature type="region of interest" description="Disordered" evidence="19">
    <location>
        <begin position="1027"/>
        <end position="1047"/>
    </location>
</feature>
<dbReference type="Pfam" id="PF00773">
    <property type="entry name" value="RNB"/>
    <property type="match status" value="1"/>
</dbReference>
<keyword evidence="10" id="KW-0540">Nuclease</keyword>
<evidence type="ECO:0000256" key="17">
    <source>
        <dbReference type="ARBA" id="ARBA00077930"/>
    </source>
</evidence>
<evidence type="ECO:0000256" key="4">
    <source>
        <dbReference type="ARBA" id="ARBA00004496"/>
    </source>
</evidence>
<keyword evidence="9" id="KW-0698">rRNA processing</keyword>
<protein>
    <recommendedName>
        <fullName evidence="7">DIS3-like exonuclease 1</fullName>
        <ecNumber evidence="6">3.1.13.1</ecNumber>
    </recommendedName>
    <alternativeName>
        <fullName evidence="17">Ribosomal RNA-processing protein 44</fullName>
    </alternativeName>
</protein>
<comment type="catalytic activity">
    <reaction evidence="1">
        <text>Exonucleolytic cleavage in the 3'- to 5'-direction to yield nucleoside 5'-phosphates.</text>
        <dbReference type="EC" id="3.1.13.1"/>
    </reaction>
</comment>
<dbReference type="CDD" id="cd09862">
    <property type="entry name" value="PIN_Rrp44-like"/>
    <property type="match status" value="1"/>
</dbReference>
<dbReference type="GO" id="GO:0019899">
    <property type="term" value="F:enzyme binding"/>
    <property type="evidence" value="ECO:0007669"/>
    <property type="project" value="UniProtKB-ARBA"/>
</dbReference>
<keyword evidence="13" id="KW-0269">Exonuclease</keyword>
<dbReference type="InterPro" id="IPR041505">
    <property type="entry name" value="Dis3_CSD2"/>
</dbReference>
<name>A0A9P5RTK1_9FUNG</name>
<evidence type="ECO:0000256" key="13">
    <source>
        <dbReference type="ARBA" id="ARBA00022839"/>
    </source>
</evidence>
<sequence length="1147" mass="129535">MLRKENVHFRKTNKNTVVKRVREVYLRNDIPCLSTQCPKEPPCHEAVKVESSLLSAEQDYYLIPDYSVALRYVELLEQEELTHIIFTETILQRLQSEDKSRTYKSLRQVAKDPRRRSVVFSNEHCKETNVLREPEESIEHRDWRALVQTAAWYRRHLHGCANIILLSEEFNQEDVLRIDDTTGIKVMSLKEYLTQFWPRTAVLHELLTSLKEAILEEDLENKTQGSTTSKKASGGTGYQEYKPLSELEAGVKSERFFQGVMRVRANHRDQAFIRGDANIGEIVIVGSEHRNRAVHGDVVVVELLNKSSWVAPSTHISYNPEEVHAAAEDEEESSSGVRTREVKPTGRVVGIMSRNWQPYVATLQEGSEKEAGSFHLVLPLNPIIPKIRIRHHDAKVLANQRIVVRIDSWPVNSQYPNGHYVRSIGPAHDLDTEISAILIEHGISVSQTTQGFSEGSLKEMPINTPERPWVADPAELSRRRDLRNHIVFSIDPPNCQDIDDAISIKEIGNGQIEFGVHIADVSYFVKENSLTDLEARARGTTVYLSDRRFDMLPKVLSEQLCSLRHHVDRYAMSVMWTLDSEANVLTTWYGRSVIRSACEMEYEQAQGLLNGKDVVPGLDAKICKQLKPSVVLLAKTMRKVRARRMAKGGLELESSEVKFKFKEEGGGISDILPKQPLEVHQIIEEAMVMANGYVAQRIYQGFRESAMLRHHPPPIESHFKMLLRAAESRGFSIDTTSNLALANSLRECAAKSENDIEFVKLLKTMATMAMSEASYISSGSMEVSKYAHYGLALDFYTHFTSPIRRYADLVVHRQLMSCLLGSTPQTTDNSSDFLRNGLKMEQVAGHLNYKNRESKLAQKDSTELFQTLYVLQKTRNPAAVENGGNDPEAEDLPFIETGIVSEIRENGFFVFVPRFGIRGPVYLKEKSGEISIPLSALKQSSAGESDHLVTISGCEMDTDSMTQISVKVPPQALRAHASSPNVLSLVQFRLFDKVKVALRLKKSLAHRHTIYMTLIGLDHQATPAAVSGTGKIGSRTTTVAPMKSHSGRLFKKAGEQLQQDEVKRIAQQDPSLAPLLQRDLIQGIQEGQQQQQQQQQKKGGKNSRKQQQRVVDLEEVYYQSRPESSLYNLIESFDRFRIVESNESPSS</sequence>
<keyword evidence="14" id="KW-0460">Magnesium</keyword>
<dbReference type="InterPro" id="IPR012340">
    <property type="entry name" value="NA-bd_OB-fold"/>
</dbReference>
<dbReference type="GO" id="GO:0000956">
    <property type="term" value="P:nuclear-transcribed mRNA catabolic process"/>
    <property type="evidence" value="ECO:0007669"/>
    <property type="project" value="UniProtKB-ARBA"/>
</dbReference>
<dbReference type="Proteomes" id="UP000748756">
    <property type="component" value="Unassembled WGS sequence"/>
</dbReference>
<dbReference type="InterPro" id="IPR022966">
    <property type="entry name" value="RNase_II/R_CS"/>
</dbReference>
<evidence type="ECO:0000256" key="16">
    <source>
        <dbReference type="ARBA" id="ARBA00023242"/>
    </source>
</evidence>
<dbReference type="FunFam" id="3.40.50.1010:FF:000021">
    <property type="entry name" value="DIS3-like exonuclease 1 isoform X1"/>
    <property type="match status" value="1"/>
</dbReference>
<evidence type="ECO:0000256" key="15">
    <source>
        <dbReference type="ARBA" id="ARBA00022884"/>
    </source>
</evidence>
<evidence type="ECO:0000256" key="8">
    <source>
        <dbReference type="ARBA" id="ARBA00022490"/>
    </source>
</evidence>
<evidence type="ECO:0000256" key="12">
    <source>
        <dbReference type="ARBA" id="ARBA00022835"/>
    </source>
</evidence>
<evidence type="ECO:0000256" key="5">
    <source>
        <dbReference type="ARBA" id="ARBA00005785"/>
    </source>
</evidence>
<evidence type="ECO:0000256" key="11">
    <source>
        <dbReference type="ARBA" id="ARBA00022801"/>
    </source>
</evidence>
<keyword evidence="15" id="KW-0694">RNA-binding</keyword>
<dbReference type="GO" id="GO:0006364">
    <property type="term" value="P:rRNA processing"/>
    <property type="evidence" value="ECO:0007669"/>
    <property type="project" value="UniProtKB-KW"/>
</dbReference>
<dbReference type="Pfam" id="PF17849">
    <property type="entry name" value="OB_Dis3"/>
    <property type="match status" value="1"/>
</dbReference>
<proteinExistence type="inferred from homology"/>
<evidence type="ECO:0000256" key="6">
    <source>
        <dbReference type="ARBA" id="ARBA00012163"/>
    </source>
</evidence>
<feature type="compositionally biased region" description="Basic residues" evidence="19">
    <location>
        <begin position="1098"/>
        <end position="1107"/>
    </location>
</feature>
<dbReference type="Gene3D" id="3.40.50.1010">
    <property type="entry name" value="5'-nuclease"/>
    <property type="match status" value="1"/>
</dbReference>
<evidence type="ECO:0000313" key="21">
    <source>
        <dbReference type="EMBL" id="KAF9143465.1"/>
    </source>
</evidence>
<dbReference type="GO" id="GO:0000177">
    <property type="term" value="C:cytoplasmic exosome (RNase complex)"/>
    <property type="evidence" value="ECO:0007669"/>
    <property type="project" value="TreeGrafter"/>
</dbReference>
<dbReference type="PROSITE" id="PS01175">
    <property type="entry name" value="RIBONUCLEASE_II"/>
    <property type="match status" value="1"/>
</dbReference>
<dbReference type="InterPro" id="IPR033771">
    <property type="entry name" value="Rrp44_CSD1"/>
</dbReference>
<evidence type="ECO:0000256" key="1">
    <source>
        <dbReference type="ARBA" id="ARBA00001849"/>
    </source>
</evidence>
<dbReference type="PANTHER" id="PTHR23355:SF30">
    <property type="entry name" value="DIS3-LIKE EXONUCLEASE 1"/>
    <property type="match status" value="1"/>
</dbReference>
<keyword evidence="12" id="KW-0271">Exosome</keyword>
<dbReference type="InterPro" id="IPR001900">
    <property type="entry name" value="RNase_II/R"/>
</dbReference>
<keyword evidence="16" id="KW-0539">Nucleus</keyword>
<accession>A0A9P5RTK1</accession>
<dbReference type="EMBL" id="JAAAUQ010001065">
    <property type="protein sequence ID" value="KAF9143465.1"/>
    <property type="molecule type" value="Genomic_DNA"/>
</dbReference>
<dbReference type="GO" id="GO:0000176">
    <property type="term" value="C:nuclear exosome (RNase complex)"/>
    <property type="evidence" value="ECO:0007669"/>
    <property type="project" value="UniProtKB-ARBA"/>
</dbReference>
<evidence type="ECO:0000256" key="3">
    <source>
        <dbReference type="ARBA" id="ARBA00004123"/>
    </source>
</evidence>
<dbReference type="GO" id="GO:0016075">
    <property type="term" value="P:rRNA catabolic process"/>
    <property type="evidence" value="ECO:0007669"/>
    <property type="project" value="TreeGrafter"/>
</dbReference>
<dbReference type="GO" id="GO:0003723">
    <property type="term" value="F:RNA binding"/>
    <property type="evidence" value="ECO:0007669"/>
    <property type="project" value="UniProtKB-KW"/>
</dbReference>
<evidence type="ECO:0000256" key="2">
    <source>
        <dbReference type="ARBA" id="ARBA00001946"/>
    </source>
</evidence>
<dbReference type="InterPro" id="IPR050180">
    <property type="entry name" value="RNR_Ribonuclease"/>
</dbReference>
<evidence type="ECO:0000256" key="14">
    <source>
        <dbReference type="ARBA" id="ARBA00022842"/>
    </source>
</evidence>
<dbReference type="EC" id="3.1.13.1" evidence="6"/>
<feature type="compositionally biased region" description="Low complexity" evidence="19">
    <location>
        <begin position="1086"/>
        <end position="1097"/>
    </location>
</feature>
<gene>
    <name evidence="21" type="primary">DIS3L</name>
    <name evidence="21" type="ORF">BG015_000423</name>
</gene>
<dbReference type="FunFam" id="2.40.50.700:FF:000001">
    <property type="entry name" value="Exosome complex exonuclease exoribonuclease (Rrp44)"/>
    <property type="match status" value="1"/>
</dbReference>
<dbReference type="PANTHER" id="PTHR23355">
    <property type="entry name" value="RIBONUCLEASE"/>
    <property type="match status" value="1"/>
</dbReference>
<comment type="subcellular location">
    <subcellularLocation>
        <location evidence="4">Cytoplasm</location>
    </subcellularLocation>
    <subcellularLocation>
        <location evidence="3">Nucleus</location>
    </subcellularLocation>
</comment>
<dbReference type="SMART" id="SM00955">
    <property type="entry name" value="RNB"/>
    <property type="match status" value="1"/>
</dbReference>
<evidence type="ECO:0000256" key="7">
    <source>
        <dbReference type="ARBA" id="ARBA00016366"/>
    </source>
</evidence>
<evidence type="ECO:0000256" key="9">
    <source>
        <dbReference type="ARBA" id="ARBA00022552"/>
    </source>
</evidence>
<reference evidence="21" key="1">
    <citation type="journal article" date="2020" name="Fungal Divers.">
        <title>Resolving the Mortierellaceae phylogeny through synthesis of multi-gene phylogenetics and phylogenomics.</title>
        <authorList>
            <person name="Vandepol N."/>
            <person name="Liber J."/>
            <person name="Desiro A."/>
            <person name="Na H."/>
            <person name="Kennedy M."/>
            <person name="Barry K."/>
            <person name="Grigoriev I.V."/>
            <person name="Miller A.N."/>
            <person name="O'Donnell K."/>
            <person name="Stajich J.E."/>
            <person name="Bonito G."/>
        </authorList>
    </citation>
    <scope>NUCLEOTIDE SEQUENCE</scope>
    <source>
        <strain evidence="21">NRRL 6426</strain>
    </source>
</reference>
<keyword evidence="22" id="KW-1185">Reference proteome</keyword>
<dbReference type="Gene3D" id="2.40.50.700">
    <property type="match status" value="1"/>
</dbReference>
<evidence type="ECO:0000256" key="19">
    <source>
        <dbReference type="SAM" id="MobiDB-lite"/>
    </source>
</evidence>
<dbReference type="Gene3D" id="2.40.50.690">
    <property type="match status" value="1"/>
</dbReference>
<evidence type="ECO:0000313" key="22">
    <source>
        <dbReference type="Proteomes" id="UP000748756"/>
    </source>
</evidence>
<comment type="cofactor">
    <cofactor evidence="2">
        <name>Mg(2+)</name>
        <dbReference type="ChEBI" id="CHEBI:18420"/>
    </cofactor>
</comment>
<feature type="domain" description="RNB" evidence="20">
    <location>
        <begin position="479"/>
        <end position="821"/>
    </location>
</feature>
<evidence type="ECO:0000259" key="20">
    <source>
        <dbReference type="SMART" id="SM00955"/>
    </source>
</evidence>
<feature type="region of interest" description="Disordered" evidence="19">
    <location>
        <begin position="1086"/>
        <end position="1109"/>
    </location>
</feature>
<dbReference type="OrthoDB" id="372421at2759"/>
<dbReference type="Gene3D" id="2.40.50.140">
    <property type="entry name" value="Nucleic acid-binding proteins"/>
    <property type="match status" value="1"/>
</dbReference>
<organism evidence="21 22">
    <name type="scientific">Linnemannia schmuckeri</name>
    <dbReference type="NCBI Taxonomy" id="64567"/>
    <lineage>
        <taxon>Eukaryota</taxon>
        <taxon>Fungi</taxon>
        <taxon>Fungi incertae sedis</taxon>
        <taxon>Mucoromycota</taxon>
        <taxon>Mortierellomycotina</taxon>
        <taxon>Mortierellomycetes</taxon>
        <taxon>Mortierellales</taxon>
        <taxon>Mortierellaceae</taxon>
        <taxon>Linnemannia</taxon>
    </lineage>
</organism>
<evidence type="ECO:0000256" key="10">
    <source>
        <dbReference type="ARBA" id="ARBA00022722"/>
    </source>
</evidence>
<dbReference type="Pfam" id="PF17216">
    <property type="entry name" value="Rrp44_CSD1"/>
    <property type="match status" value="1"/>
</dbReference>
<dbReference type="AlphaFoldDB" id="A0A9P5RTK1"/>
<evidence type="ECO:0000256" key="18">
    <source>
        <dbReference type="RuleBase" id="RU003901"/>
    </source>
</evidence>
<comment type="caution">
    <text evidence="21">The sequence shown here is derived from an EMBL/GenBank/DDBJ whole genome shotgun (WGS) entry which is preliminary data.</text>
</comment>
<keyword evidence="8" id="KW-0963">Cytoplasm</keyword>